<proteinExistence type="predicted"/>
<name>A0A2P6N1U5_9EUKA</name>
<gene>
    <name evidence="4" type="ORF">PROFUN_08472</name>
</gene>
<keyword evidence="3" id="KW-0472">Membrane</keyword>
<keyword evidence="5" id="KW-1185">Reference proteome</keyword>
<accession>A0A2P6N1U5</accession>
<dbReference type="AlphaFoldDB" id="A0A2P6N1U5"/>
<evidence type="ECO:0000256" key="1">
    <source>
        <dbReference type="SAM" id="Coils"/>
    </source>
</evidence>
<feature type="region of interest" description="Disordered" evidence="2">
    <location>
        <begin position="182"/>
        <end position="203"/>
    </location>
</feature>
<evidence type="ECO:0000256" key="3">
    <source>
        <dbReference type="SAM" id="Phobius"/>
    </source>
</evidence>
<keyword evidence="3" id="KW-1133">Transmembrane helix</keyword>
<evidence type="ECO:0000313" key="5">
    <source>
        <dbReference type="Proteomes" id="UP000241769"/>
    </source>
</evidence>
<dbReference type="EMBL" id="MDYQ01000250">
    <property type="protein sequence ID" value="PRP77938.1"/>
    <property type="molecule type" value="Genomic_DNA"/>
</dbReference>
<evidence type="ECO:0000313" key="4">
    <source>
        <dbReference type="EMBL" id="PRP77938.1"/>
    </source>
</evidence>
<organism evidence="4 5">
    <name type="scientific">Planoprotostelium fungivorum</name>
    <dbReference type="NCBI Taxonomy" id="1890364"/>
    <lineage>
        <taxon>Eukaryota</taxon>
        <taxon>Amoebozoa</taxon>
        <taxon>Evosea</taxon>
        <taxon>Variosea</taxon>
        <taxon>Cavosteliida</taxon>
        <taxon>Cavosteliaceae</taxon>
        <taxon>Planoprotostelium</taxon>
    </lineage>
</organism>
<evidence type="ECO:0000256" key="2">
    <source>
        <dbReference type="SAM" id="MobiDB-lite"/>
    </source>
</evidence>
<dbReference type="InParanoid" id="A0A2P6N1U5"/>
<keyword evidence="3" id="KW-0812">Transmembrane</keyword>
<reference evidence="4 5" key="1">
    <citation type="journal article" date="2018" name="Genome Biol. Evol.">
        <title>Multiple Roots of Fruiting Body Formation in Amoebozoa.</title>
        <authorList>
            <person name="Hillmann F."/>
            <person name="Forbes G."/>
            <person name="Novohradska S."/>
            <person name="Ferling I."/>
            <person name="Riege K."/>
            <person name="Groth M."/>
            <person name="Westermann M."/>
            <person name="Marz M."/>
            <person name="Spaller T."/>
            <person name="Winckler T."/>
            <person name="Schaap P."/>
            <person name="Glockner G."/>
        </authorList>
    </citation>
    <scope>NUCLEOTIDE SEQUENCE [LARGE SCALE GENOMIC DNA]</scope>
    <source>
        <strain evidence="4 5">Jena</strain>
    </source>
</reference>
<feature type="transmembrane region" description="Helical" evidence="3">
    <location>
        <begin position="68"/>
        <end position="85"/>
    </location>
</feature>
<comment type="caution">
    <text evidence="4">The sequence shown here is derived from an EMBL/GenBank/DDBJ whole genome shotgun (WGS) entry which is preliminary data.</text>
</comment>
<protein>
    <submittedName>
        <fullName evidence="4">Uncharacterized protein</fullName>
    </submittedName>
</protein>
<feature type="transmembrane region" description="Helical" evidence="3">
    <location>
        <begin position="154"/>
        <end position="176"/>
    </location>
</feature>
<sequence length="203" mass="23044">MVFCYRLPKTLPGDPSEQKAISRLTRAELATLFPGLEAGSITLKNSQGFVVDTEVVVEGEIHFVYGRIVGDCIILAFGVPALFWWCDNYSRTLSTELIIADIKHEIRDLNRQFSDMKDDASVLEDRTLIKRAICAIRSRTPLRTLHYWDKFRPAVYLTLKIILALMFLLSVSSNIYQFATSNRSPSGPPMMPQTTEQIKRTDP</sequence>
<feature type="coiled-coil region" evidence="1">
    <location>
        <begin position="99"/>
        <end position="126"/>
    </location>
</feature>
<keyword evidence="1" id="KW-0175">Coiled coil</keyword>
<dbReference type="Proteomes" id="UP000241769">
    <property type="component" value="Unassembled WGS sequence"/>
</dbReference>